<feature type="chain" id="PRO_5042925420" description="Secreted protein" evidence="1">
    <location>
        <begin position="19"/>
        <end position="151"/>
    </location>
</feature>
<comment type="caution">
    <text evidence="2">The sequence shown here is derived from an EMBL/GenBank/DDBJ whole genome shotgun (WGS) entry which is preliminary data.</text>
</comment>
<evidence type="ECO:0008006" key="4">
    <source>
        <dbReference type="Google" id="ProtNLM"/>
    </source>
</evidence>
<keyword evidence="1" id="KW-0732">Signal</keyword>
<dbReference type="EMBL" id="MU853823">
    <property type="protein sequence ID" value="KAK3938730.1"/>
    <property type="molecule type" value="Genomic_DNA"/>
</dbReference>
<evidence type="ECO:0000313" key="3">
    <source>
        <dbReference type="Proteomes" id="UP001303473"/>
    </source>
</evidence>
<accession>A0AAN6N4N1</accession>
<feature type="signal peptide" evidence="1">
    <location>
        <begin position="1"/>
        <end position="18"/>
    </location>
</feature>
<gene>
    <name evidence="2" type="ORF">QBC46DRAFT_317176</name>
</gene>
<dbReference type="AlphaFoldDB" id="A0AAN6N4N1"/>
<evidence type="ECO:0000313" key="2">
    <source>
        <dbReference type="EMBL" id="KAK3938730.1"/>
    </source>
</evidence>
<protein>
    <recommendedName>
        <fullName evidence="4">Secreted protein</fullName>
    </recommendedName>
</protein>
<proteinExistence type="predicted"/>
<sequence>MLSTAFVAVASLLLGANALPAENDASVERRAVTAEGVHMVNCIGNSDTSELVYCSNDGSCTGPVPSSSNICVMGVNFLFTWEGSPQGCTFPSGTKFNWSINADAQDQPNYSLVGTGSNPYHNFNCYKDDQHTLFTSNGQTCKSIYYCLDSN</sequence>
<keyword evidence="3" id="KW-1185">Reference proteome</keyword>
<dbReference type="Proteomes" id="UP001303473">
    <property type="component" value="Unassembled WGS sequence"/>
</dbReference>
<reference evidence="3" key="1">
    <citation type="journal article" date="2023" name="Mol. Phylogenet. Evol.">
        <title>Genome-scale phylogeny and comparative genomics of the fungal order Sordariales.</title>
        <authorList>
            <person name="Hensen N."/>
            <person name="Bonometti L."/>
            <person name="Westerberg I."/>
            <person name="Brannstrom I.O."/>
            <person name="Guillou S."/>
            <person name="Cros-Aarteil S."/>
            <person name="Calhoun S."/>
            <person name="Haridas S."/>
            <person name="Kuo A."/>
            <person name="Mondo S."/>
            <person name="Pangilinan J."/>
            <person name="Riley R."/>
            <person name="LaButti K."/>
            <person name="Andreopoulos B."/>
            <person name="Lipzen A."/>
            <person name="Chen C."/>
            <person name="Yan M."/>
            <person name="Daum C."/>
            <person name="Ng V."/>
            <person name="Clum A."/>
            <person name="Steindorff A."/>
            <person name="Ohm R.A."/>
            <person name="Martin F."/>
            <person name="Silar P."/>
            <person name="Natvig D.O."/>
            <person name="Lalanne C."/>
            <person name="Gautier V."/>
            <person name="Ament-Velasquez S.L."/>
            <person name="Kruys A."/>
            <person name="Hutchinson M.I."/>
            <person name="Powell A.J."/>
            <person name="Barry K."/>
            <person name="Miller A.N."/>
            <person name="Grigoriev I.V."/>
            <person name="Debuchy R."/>
            <person name="Gladieux P."/>
            <person name="Hiltunen Thoren M."/>
            <person name="Johannesson H."/>
        </authorList>
    </citation>
    <scope>NUCLEOTIDE SEQUENCE [LARGE SCALE GENOMIC DNA]</scope>
    <source>
        <strain evidence="3">CBS 340.73</strain>
    </source>
</reference>
<evidence type="ECO:0000256" key="1">
    <source>
        <dbReference type="SAM" id="SignalP"/>
    </source>
</evidence>
<organism evidence="2 3">
    <name type="scientific">Diplogelasinospora grovesii</name>
    <dbReference type="NCBI Taxonomy" id="303347"/>
    <lineage>
        <taxon>Eukaryota</taxon>
        <taxon>Fungi</taxon>
        <taxon>Dikarya</taxon>
        <taxon>Ascomycota</taxon>
        <taxon>Pezizomycotina</taxon>
        <taxon>Sordariomycetes</taxon>
        <taxon>Sordariomycetidae</taxon>
        <taxon>Sordariales</taxon>
        <taxon>Diplogelasinosporaceae</taxon>
        <taxon>Diplogelasinospora</taxon>
    </lineage>
</organism>
<name>A0AAN6N4N1_9PEZI</name>